<dbReference type="STRING" id="3818.A0A445BI17"/>
<sequence>MNLEAFNSPISSEEDENPDFNEKAEYGEVEFQIGQQFTTLEQFKQALKDYFVFEDKELQYLKNEPKRLRAKCIKTLYGEHNCGRNPSSSMVTRAWVTSKLVKRMLTQQLMTPKEALEHMKHDYNVHVNYKMITRALKAVREQTVGKEREQYGKLHDYMNEIHRSNLGSIGMIDVIPQPEGRPLFNRLYISLGACKKEFKVGLQPLIGLDGCFLKGYFGGHLLSASAQDAKNHFFVIAFVVIESENTDSWRWFVNILQDDLGQVIKHGWNFMSDQQNGLANALYEVMSQVHHRNYVLHIRKNFIKNFKDKHTKGLVWKFAKSTTMKDFRNSMELFKKVNKEAYEYLNKFDPAA</sequence>
<dbReference type="AlphaFoldDB" id="A0A445BI17"/>
<dbReference type="EMBL" id="SDMP01000009">
    <property type="protein sequence ID" value="RYR38304.1"/>
    <property type="molecule type" value="Genomic_DNA"/>
</dbReference>
<keyword evidence="3" id="KW-1185">Reference proteome</keyword>
<proteinExistence type="predicted"/>
<reference evidence="2 3" key="1">
    <citation type="submission" date="2019-01" db="EMBL/GenBank/DDBJ databases">
        <title>Sequencing of cultivated peanut Arachis hypogaea provides insights into genome evolution and oil improvement.</title>
        <authorList>
            <person name="Chen X."/>
        </authorList>
    </citation>
    <scope>NUCLEOTIDE SEQUENCE [LARGE SCALE GENOMIC DNA]</scope>
    <source>
        <strain evidence="3">cv. Fuhuasheng</strain>
        <tissue evidence="2">Leaves</tissue>
    </source>
</reference>
<comment type="caution">
    <text evidence="2">The sequence shown here is derived from an EMBL/GenBank/DDBJ whole genome shotgun (WGS) entry which is preliminary data.</text>
</comment>
<gene>
    <name evidence="2" type="ORF">Ahy_A09g043303</name>
</gene>
<dbReference type="PANTHER" id="PTHR31973:SF187">
    <property type="entry name" value="MUTATOR TRANSPOSASE MUDRA PROTEIN"/>
    <property type="match status" value="1"/>
</dbReference>
<evidence type="ECO:0000313" key="3">
    <source>
        <dbReference type="Proteomes" id="UP000289738"/>
    </source>
</evidence>
<protein>
    <recommendedName>
        <fullName evidence="1">MULE transposase domain-containing protein</fullName>
    </recommendedName>
</protein>
<evidence type="ECO:0000259" key="1">
    <source>
        <dbReference type="Pfam" id="PF10551"/>
    </source>
</evidence>
<feature type="domain" description="MULE transposase" evidence="1">
    <location>
        <begin position="206"/>
        <end position="301"/>
    </location>
</feature>
<name>A0A445BI17_ARAHY</name>
<evidence type="ECO:0000313" key="2">
    <source>
        <dbReference type="EMBL" id="RYR38304.1"/>
    </source>
</evidence>
<organism evidence="2 3">
    <name type="scientific">Arachis hypogaea</name>
    <name type="common">Peanut</name>
    <dbReference type="NCBI Taxonomy" id="3818"/>
    <lineage>
        <taxon>Eukaryota</taxon>
        <taxon>Viridiplantae</taxon>
        <taxon>Streptophyta</taxon>
        <taxon>Embryophyta</taxon>
        <taxon>Tracheophyta</taxon>
        <taxon>Spermatophyta</taxon>
        <taxon>Magnoliopsida</taxon>
        <taxon>eudicotyledons</taxon>
        <taxon>Gunneridae</taxon>
        <taxon>Pentapetalae</taxon>
        <taxon>rosids</taxon>
        <taxon>fabids</taxon>
        <taxon>Fabales</taxon>
        <taxon>Fabaceae</taxon>
        <taxon>Papilionoideae</taxon>
        <taxon>50 kb inversion clade</taxon>
        <taxon>dalbergioids sensu lato</taxon>
        <taxon>Dalbergieae</taxon>
        <taxon>Pterocarpus clade</taxon>
        <taxon>Arachis</taxon>
    </lineage>
</organism>
<dbReference type="PANTHER" id="PTHR31973">
    <property type="entry name" value="POLYPROTEIN, PUTATIVE-RELATED"/>
    <property type="match status" value="1"/>
</dbReference>
<accession>A0A445BI17</accession>
<dbReference type="Pfam" id="PF10551">
    <property type="entry name" value="MULE"/>
    <property type="match status" value="1"/>
</dbReference>
<dbReference type="Proteomes" id="UP000289738">
    <property type="component" value="Chromosome A09"/>
</dbReference>
<dbReference type="InterPro" id="IPR018289">
    <property type="entry name" value="MULE_transposase_dom"/>
</dbReference>